<reference evidence="1 2" key="1">
    <citation type="submission" date="2024-02" db="EMBL/GenBank/DDBJ databases">
        <title>Characterization of antibiotic resistant novel bacterial strains and their environmental applications.</title>
        <authorList>
            <person name="Manzoor S."/>
            <person name="Abbas S."/>
            <person name="Arshad M."/>
            <person name="Li W.J."/>
            <person name="Ahmed I."/>
        </authorList>
    </citation>
    <scope>NUCLEOTIDE SEQUENCE [LARGE SCALE GENOMIC DNA]</scope>
    <source>
        <strain evidence="1 2">KACC 15558</strain>
    </source>
</reference>
<organism evidence="1 2">
    <name type="scientific">Brevibacterium ammoniilyticum</name>
    <dbReference type="NCBI Taxonomy" id="1046555"/>
    <lineage>
        <taxon>Bacteria</taxon>
        <taxon>Bacillati</taxon>
        <taxon>Actinomycetota</taxon>
        <taxon>Actinomycetes</taxon>
        <taxon>Micrococcales</taxon>
        <taxon>Brevibacteriaceae</taxon>
        <taxon>Brevibacterium</taxon>
    </lineage>
</organism>
<evidence type="ECO:0000313" key="2">
    <source>
        <dbReference type="Proteomes" id="UP001498935"/>
    </source>
</evidence>
<keyword evidence="2" id="KW-1185">Reference proteome</keyword>
<accession>A0ABP9U435</accession>
<name>A0ABP9U435_9MICO</name>
<protein>
    <recommendedName>
        <fullName evidence="3">Nucleotidyl transferase AbiEii toxin, Type IV TA system</fullName>
    </recommendedName>
</protein>
<comment type="caution">
    <text evidence="1">The sequence shown here is derived from an EMBL/GenBank/DDBJ whole genome shotgun (WGS) entry which is preliminary data.</text>
</comment>
<dbReference type="RefSeq" id="WP_342038191.1">
    <property type="nucleotide sequence ID" value="NZ_BAABBK010000006.1"/>
</dbReference>
<evidence type="ECO:0008006" key="3">
    <source>
        <dbReference type="Google" id="ProtNLM"/>
    </source>
</evidence>
<gene>
    <name evidence="1" type="ORF">KACC15558_20280</name>
</gene>
<dbReference type="Proteomes" id="UP001498935">
    <property type="component" value="Unassembled WGS sequence"/>
</dbReference>
<evidence type="ECO:0000313" key="1">
    <source>
        <dbReference type="EMBL" id="GAA5340988.1"/>
    </source>
</evidence>
<proteinExistence type="predicted"/>
<sequence>MDESERQPQEAGTEFAKLLESAAKLQEAVPGAVVVGGTAAAFHSRHRISHDHDHVLMDLRYRYDAILDAVESLDGWATDPNVSKPPLTIMGELDGFQAGVRNLRRARPLEVEEHRLPSGRTLRVPTAEEILRVKAFLASQRKSVRDFLDVAAVSDHLGIDLAAETLAGLDSYYDPQSDRAPVRTAVERALADPRPKDTRTLDRLADYRGLRPEWTEWTAVVEQCRRLAVAMTRKGDRR</sequence>
<dbReference type="EMBL" id="BAABNP010000007">
    <property type="protein sequence ID" value="GAA5340988.1"/>
    <property type="molecule type" value="Genomic_DNA"/>
</dbReference>